<organism evidence="10 11">
    <name type="scientific">Pestalotiopsis fici (strain W106-1 / CGMCC3.15140)</name>
    <dbReference type="NCBI Taxonomy" id="1229662"/>
    <lineage>
        <taxon>Eukaryota</taxon>
        <taxon>Fungi</taxon>
        <taxon>Dikarya</taxon>
        <taxon>Ascomycota</taxon>
        <taxon>Pezizomycotina</taxon>
        <taxon>Sordariomycetes</taxon>
        <taxon>Xylariomycetidae</taxon>
        <taxon>Amphisphaeriales</taxon>
        <taxon>Sporocadaceae</taxon>
        <taxon>Pestalotiopsis</taxon>
    </lineage>
</organism>
<dbReference type="OMA" id="PETWQPK"/>
<dbReference type="InterPro" id="IPR050121">
    <property type="entry name" value="Cytochrome_P450_monoxygenase"/>
</dbReference>
<dbReference type="PANTHER" id="PTHR24305">
    <property type="entry name" value="CYTOCHROME P450"/>
    <property type="match status" value="1"/>
</dbReference>
<dbReference type="GO" id="GO:0005506">
    <property type="term" value="F:iron ion binding"/>
    <property type="evidence" value="ECO:0007669"/>
    <property type="project" value="InterPro"/>
</dbReference>
<evidence type="ECO:0000313" key="11">
    <source>
        <dbReference type="Proteomes" id="UP000030651"/>
    </source>
</evidence>
<keyword evidence="4 7" id="KW-0479">Metal-binding</keyword>
<evidence type="ECO:0000313" key="10">
    <source>
        <dbReference type="EMBL" id="ETS78088.1"/>
    </source>
</evidence>
<evidence type="ECO:0000256" key="1">
    <source>
        <dbReference type="ARBA" id="ARBA00001971"/>
    </source>
</evidence>
<feature type="binding site" description="axial binding residue" evidence="7">
    <location>
        <position position="484"/>
    </location>
    <ligand>
        <name>heme</name>
        <dbReference type="ChEBI" id="CHEBI:30413"/>
    </ligand>
    <ligandPart>
        <name>Fe</name>
        <dbReference type="ChEBI" id="CHEBI:18248"/>
    </ligandPart>
</feature>
<dbReference type="KEGG" id="pfy:PFICI_10150"/>
<evidence type="ECO:0000256" key="3">
    <source>
        <dbReference type="ARBA" id="ARBA00022617"/>
    </source>
</evidence>
<dbReference type="Pfam" id="PF00067">
    <property type="entry name" value="p450"/>
    <property type="match status" value="1"/>
</dbReference>
<comment type="cofactor">
    <cofactor evidence="1 7">
        <name>heme</name>
        <dbReference type="ChEBI" id="CHEBI:30413"/>
    </cofactor>
</comment>
<dbReference type="InterPro" id="IPR001128">
    <property type="entry name" value="Cyt_P450"/>
</dbReference>
<dbReference type="InterPro" id="IPR002403">
    <property type="entry name" value="Cyt_P450_E_grp-IV"/>
</dbReference>
<dbReference type="EMBL" id="KI912115">
    <property type="protein sequence ID" value="ETS78088.1"/>
    <property type="molecule type" value="Genomic_DNA"/>
</dbReference>
<dbReference type="PRINTS" id="PR00385">
    <property type="entry name" value="P450"/>
</dbReference>
<evidence type="ECO:0000256" key="2">
    <source>
        <dbReference type="ARBA" id="ARBA00010617"/>
    </source>
</evidence>
<keyword evidence="11" id="KW-1185">Reference proteome</keyword>
<keyword evidence="5 7" id="KW-0408">Iron</keyword>
<evidence type="ECO:0000256" key="9">
    <source>
        <dbReference type="SAM" id="MobiDB-lite"/>
    </source>
</evidence>
<evidence type="ECO:0000256" key="7">
    <source>
        <dbReference type="PIRSR" id="PIRSR602403-1"/>
    </source>
</evidence>
<keyword evidence="8" id="KW-0560">Oxidoreductase</keyword>
<accession>W3WW35</accession>
<comment type="similarity">
    <text evidence="2 8">Belongs to the cytochrome P450 family.</text>
</comment>
<evidence type="ECO:0000256" key="4">
    <source>
        <dbReference type="ARBA" id="ARBA00022723"/>
    </source>
</evidence>
<dbReference type="Proteomes" id="UP000030651">
    <property type="component" value="Unassembled WGS sequence"/>
</dbReference>
<sequence length="540" mass="60772">MSNAAFWLITALLLYKYILYPLCLTSLSKLPSAHWSCSISPIWILWARFQSRENKTLFEAHERCGPIVRVGPHEVSIADMELVKDVYQGGFDKHEWYSVFNNYGVPCAFSAQESKHHSVRKRMVSHVYSKSFLHSSIALASQCDEVINSRLLPLLDSSNGHGIDVHSLFPGTVMDLISAYCFGLCNGSNFIQRKGYREHWLALYKVRKTNGFFMQELPRLSRALQLLGLNLTPHWATAANKELEAWCKSLSDAAIAMVQNPDLSSYEQTANDPVVVRSILSGIEKVESQISPEMAATTVYSPLLRRRELSVASEVFDHVLAGQETTGVTLTYLTWHLSRSPTLQSELRAELLGLTPNMHRRGGDGVGGKTASMPDPKQLDALPILQAVILETVRRYAPAGGPEPRVTPSPSCRVGLYEIPGSVRISASVYNLHRDERCFPSAETWDHRRWLRESEQDDSKEEEEEAREQRHRQFWGFSSGGRMCLGSNFAMYEMKLLIAAIYSNFASRIVNDDGIEPTDGYTAHPQSGQLWLGFDRITQL</sequence>
<evidence type="ECO:0000256" key="6">
    <source>
        <dbReference type="ARBA" id="ARBA00023033"/>
    </source>
</evidence>
<name>W3WW35_PESFW</name>
<feature type="region of interest" description="Disordered" evidence="9">
    <location>
        <begin position="356"/>
        <end position="377"/>
    </location>
</feature>
<dbReference type="InParanoid" id="W3WW35"/>
<dbReference type="GO" id="GO:0020037">
    <property type="term" value="F:heme binding"/>
    <property type="evidence" value="ECO:0007669"/>
    <property type="project" value="InterPro"/>
</dbReference>
<dbReference type="HOGENOM" id="CLU_001570_14_2_1"/>
<keyword evidence="3 7" id="KW-0349">Heme</keyword>
<dbReference type="Gene3D" id="1.10.630.10">
    <property type="entry name" value="Cytochrome P450"/>
    <property type="match status" value="1"/>
</dbReference>
<gene>
    <name evidence="10" type="ORF">PFICI_10150</name>
</gene>
<dbReference type="CDD" id="cd11059">
    <property type="entry name" value="CYP_fungal"/>
    <property type="match status" value="1"/>
</dbReference>
<dbReference type="SUPFAM" id="SSF48264">
    <property type="entry name" value="Cytochrome P450"/>
    <property type="match status" value="1"/>
</dbReference>
<dbReference type="InterPro" id="IPR036396">
    <property type="entry name" value="Cyt_P450_sf"/>
</dbReference>
<dbReference type="GO" id="GO:0016705">
    <property type="term" value="F:oxidoreductase activity, acting on paired donors, with incorporation or reduction of molecular oxygen"/>
    <property type="evidence" value="ECO:0007669"/>
    <property type="project" value="InterPro"/>
</dbReference>
<evidence type="ECO:0000256" key="8">
    <source>
        <dbReference type="RuleBase" id="RU000461"/>
    </source>
</evidence>
<dbReference type="PANTHER" id="PTHR24305:SF166">
    <property type="entry name" value="CYTOCHROME P450 12A4, MITOCHONDRIAL-RELATED"/>
    <property type="match status" value="1"/>
</dbReference>
<dbReference type="PRINTS" id="PR00465">
    <property type="entry name" value="EP450IV"/>
</dbReference>
<protein>
    <submittedName>
        <fullName evidence="10">Uncharacterized protein</fullName>
    </submittedName>
</protein>
<dbReference type="AlphaFoldDB" id="W3WW35"/>
<dbReference type="GeneID" id="19275163"/>
<dbReference type="PROSITE" id="PS00086">
    <property type="entry name" value="CYTOCHROME_P450"/>
    <property type="match status" value="1"/>
</dbReference>
<dbReference type="eggNOG" id="KOG0157">
    <property type="taxonomic scope" value="Eukaryota"/>
</dbReference>
<reference evidence="11" key="1">
    <citation type="journal article" date="2015" name="BMC Genomics">
        <title>Genomic and transcriptomic analysis of the endophytic fungus Pestalotiopsis fici reveals its lifestyle and high potential for synthesis of natural products.</title>
        <authorList>
            <person name="Wang X."/>
            <person name="Zhang X."/>
            <person name="Liu L."/>
            <person name="Xiang M."/>
            <person name="Wang W."/>
            <person name="Sun X."/>
            <person name="Che Y."/>
            <person name="Guo L."/>
            <person name="Liu G."/>
            <person name="Guo L."/>
            <person name="Wang C."/>
            <person name="Yin W.B."/>
            <person name="Stadler M."/>
            <person name="Zhang X."/>
            <person name="Liu X."/>
        </authorList>
    </citation>
    <scope>NUCLEOTIDE SEQUENCE [LARGE SCALE GENOMIC DNA]</scope>
    <source>
        <strain evidence="11">W106-1 / CGMCC3.15140</strain>
    </source>
</reference>
<dbReference type="RefSeq" id="XP_007836922.1">
    <property type="nucleotide sequence ID" value="XM_007838731.1"/>
</dbReference>
<dbReference type="OrthoDB" id="1470350at2759"/>
<proteinExistence type="inferred from homology"/>
<dbReference type="GO" id="GO:0004497">
    <property type="term" value="F:monooxygenase activity"/>
    <property type="evidence" value="ECO:0007669"/>
    <property type="project" value="UniProtKB-KW"/>
</dbReference>
<evidence type="ECO:0000256" key="5">
    <source>
        <dbReference type="ARBA" id="ARBA00023004"/>
    </source>
</evidence>
<keyword evidence="6 8" id="KW-0503">Monooxygenase</keyword>
<dbReference type="InterPro" id="IPR017972">
    <property type="entry name" value="Cyt_P450_CS"/>
</dbReference>